<dbReference type="InterPro" id="IPR003439">
    <property type="entry name" value="ABC_transporter-like_ATP-bd"/>
</dbReference>
<feature type="transmembrane region" description="Helical" evidence="8">
    <location>
        <begin position="30"/>
        <end position="50"/>
    </location>
</feature>
<keyword evidence="12" id="KW-1185">Reference proteome</keyword>
<dbReference type="Gene3D" id="1.20.1560.10">
    <property type="entry name" value="ABC transporter type 1, transmembrane domain"/>
    <property type="match status" value="1"/>
</dbReference>
<dbReference type="GO" id="GO:0140359">
    <property type="term" value="F:ABC-type transporter activity"/>
    <property type="evidence" value="ECO:0007669"/>
    <property type="project" value="InterPro"/>
</dbReference>
<dbReference type="GO" id="GO:0005886">
    <property type="term" value="C:plasma membrane"/>
    <property type="evidence" value="ECO:0007669"/>
    <property type="project" value="UniProtKB-SubCell"/>
</dbReference>
<dbReference type="InterPro" id="IPR036640">
    <property type="entry name" value="ABC1_TM_sf"/>
</dbReference>
<reference evidence="12" key="1">
    <citation type="submission" date="2018-05" db="EMBL/GenBank/DDBJ databases">
        <authorList>
            <person name="Du Z."/>
            <person name="Wang X."/>
        </authorList>
    </citation>
    <scope>NUCLEOTIDE SEQUENCE [LARGE SCALE GENOMIC DNA]</scope>
    <source>
        <strain evidence="12">CQN31</strain>
    </source>
</reference>
<protein>
    <submittedName>
        <fullName evidence="11">ABC transporter ATP-binding protein</fullName>
    </submittedName>
</protein>
<feature type="transmembrane region" description="Helical" evidence="8">
    <location>
        <begin position="154"/>
        <end position="173"/>
    </location>
</feature>
<dbReference type="PROSITE" id="PS50893">
    <property type="entry name" value="ABC_TRANSPORTER_2"/>
    <property type="match status" value="1"/>
</dbReference>
<dbReference type="SUPFAM" id="SSF90123">
    <property type="entry name" value="ABC transporter transmembrane region"/>
    <property type="match status" value="1"/>
</dbReference>
<evidence type="ECO:0000259" key="10">
    <source>
        <dbReference type="PROSITE" id="PS50929"/>
    </source>
</evidence>
<keyword evidence="4" id="KW-0547">Nucleotide-binding</keyword>
<dbReference type="InterPro" id="IPR017871">
    <property type="entry name" value="ABC_transporter-like_CS"/>
</dbReference>
<keyword evidence="6 8" id="KW-1133">Transmembrane helix</keyword>
<name>A0A317FHJ7_9PROT</name>
<evidence type="ECO:0000256" key="5">
    <source>
        <dbReference type="ARBA" id="ARBA00022840"/>
    </source>
</evidence>
<sequence length="592" mass="64150">MSLSSEPASGGRGAIRDAWRLARGWAAAEPWTVALLVGAALALILLQLAVDWGIALWHRGTFDALEQRDAAALGAQVLSLVALVAALMVTSVGRLWTRQAIGFRWRRWLVLRLQATLLADGRHHRLAMDEAGADNPDQRIGENTRWATAMAVDLALGLIYAVVLLVSFAGMLWHLSADFFLPLPGGALHIPGGLLWAALLYAGICAAITWRVGRRLPGIHMDRNAAEGDHRFALVRLRENSEAIALIGGEADERRGLAAAYGRLEAAMLRLFRTERDLMWLGCCYMPVAAVVPLLLGAPQYLAGAISLGVLMQGAHAFQEVTRALTWLTENWPRLADWRCHVGRVVELEQALSAPPPPAPAMRREEGAAALELRDVALAAPCGRALLRAPAVTLAPGEKLLIRGESGSGKSTLFRAIAGLWPWGEGELRVPCRQTTMFLPQRPYLPLGSLGAALAYPDAPEEFGEAALRRALLRCRLPHLADRLAEAGRWDRVLSLGEQQRLAFARLILHRPRWIFMDEATSALDEANEAAMFAVLAEELPGSALLSIGHRSGLGRHHDREMVLGEAHGWGAAIAPGSAGRMDRVDSVPADA</sequence>
<feature type="domain" description="ABC transporter" evidence="9">
    <location>
        <begin position="371"/>
        <end position="592"/>
    </location>
</feature>
<dbReference type="InterPro" id="IPR011527">
    <property type="entry name" value="ABC1_TM_dom"/>
</dbReference>
<evidence type="ECO:0000259" key="9">
    <source>
        <dbReference type="PROSITE" id="PS50893"/>
    </source>
</evidence>
<dbReference type="RefSeq" id="WP_109869175.1">
    <property type="nucleotide sequence ID" value="NZ_QGNA01000001.1"/>
</dbReference>
<evidence type="ECO:0000256" key="1">
    <source>
        <dbReference type="ARBA" id="ARBA00004651"/>
    </source>
</evidence>
<evidence type="ECO:0000313" key="11">
    <source>
        <dbReference type="EMBL" id="PWS38554.1"/>
    </source>
</evidence>
<dbReference type="EMBL" id="QGNA01000001">
    <property type="protein sequence ID" value="PWS38554.1"/>
    <property type="molecule type" value="Genomic_DNA"/>
</dbReference>
<dbReference type="Pfam" id="PF00005">
    <property type="entry name" value="ABC_tran"/>
    <property type="match status" value="1"/>
</dbReference>
<evidence type="ECO:0000256" key="7">
    <source>
        <dbReference type="ARBA" id="ARBA00023136"/>
    </source>
</evidence>
<dbReference type="CDD" id="cd03223">
    <property type="entry name" value="ABCD_peroxisomal_ALDP"/>
    <property type="match status" value="1"/>
</dbReference>
<dbReference type="GO" id="GO:0005524">
    <property type="term" value="F:ATP binding"/>
    <property type="evidence" value="ECO:0007669"/>
    <property type="project" value="UniProtKB-KW"/>
</dbReference>
<dbReference type="GO" id="GO:0016887">
    <property type="term" value="F:ATP hydrolysis activity"/>
    <property type="evidence" value="ECO:0007669"/>
    <property type="project" value="InterPro"/>
</dbReference>
<dbReference type="Proteomes" id="UP000245765">
    <property type="component" value="Unassembled WGS sequence"/>
</dbReference>
<dbReference type="PANTHER" id="PTHR11384">
    <property type="entry name" value="ATP-BINDING CASSETTE, SUB-FAMILY D MEMBER"/>
    <property type="match status" value="1"/>
</dbReference>
<keyword evidence="2" id="KW-0813">Transport</keyword>
<feature type="transmembrane region" description="Helical" evidence="8">
    <location>
        <begin position="70"/>
        <end position="97"/>
    </location>
</feature>
<proteinExistence type="predicted"/>
<dbReference type="AlphaFoldDB" id="A0A317FHJ7"/>
<comment type="caution">
    <text evidence="11">The sequence shown here is derived from an EMBL/GenBank/DDBJ whole genome shotgun (WGS) entry which is preliminary data.</text>
</comment>
<gene>
    <name evidence="11" type="ORF">DFH01_04570</name>
</gene>
<dbReference type="InterPro" id="IPR027417">
    <property type="entry name" value="P-loop_NTPase"/>
</dbReference>
<dbReference type="InterPro" id="IPR003593">
    <property type="entry name" value="AAA+_ATPase"/>
</dbReference>
<dbReference type="InterPro" id="IPR025662">
    <property type="entry name" value="Sigma_54_int_dom_ATP-bd_1"/>
</dbReference>
<dbReference type="PROSITE" id="PS00211">
    <property type="entry name" value="ABC_TRANSPORTER_1"/>
    <property type="match status" value="1"/>
</dbReference>
<dbReference type="Pfam" id="PF06472">
    <property type="entry name" value="ABC_membrane_2"/>
    <property type="match status" value="1"/>
</dbReference>
<evidence type="ECO:0000256" key="2">
    <source>
        <dbReference type="ARBA" id="ARBA00022448"/>
    </source>
</evidence>
<organism evidence="11 12">
    <name type="scientific">Falsiroseomonas bella</name>
    <dbReference type="NCBI Taxonomy" id="2184016"/>
    <lineage>
        <taxon>Bacteria</taxon>
        <taxon>Pseudomonadati</taxon>
        <taxon>Pseudomonadota</taxon>
        <taxon>Alphaproteobacteria</taxon>
        <taxon>Acetobacterales</taxon>
        <taxon>Roseomonadaceae</taxon>
        <taxon>Falsiroseomonas</taxon>
    </lineage>
</organism>
<feature type="transmembrane region" description="Helical" evidence="8">
    <location>
        <begin position="278"/>
        <end position="298"/>
    </location>
</feature>
<comment type="subcellular location">
    <subcellularLocation>
        <location evidence="1">Cell membrane</location>
        <topology evidence="1">Multi-pass membrane protein</topology>
    </subcellularLocation>
</comment>
<evidence type="ECO:0000256" key="6">
    <source>
        <dbReference type="ARBA" id="ARBA00022989"/>
    </source>
</evidence>
<keyword evidence="7 8" id="KW-0472">Membrane</keyword>
<dbReference type="PROSITE" id="PS00675">
    <property type="entry name" value="SIGMA54_INTERACT_1"/>
    <property type="match status" value="1"/>
</dbReference>
<dbReference type="OrthoDB" id="9810134at2"/>
<dbReference type="Gene3D" id="3.40.50.300">
    <property type="entry name" value="P-loop containing nucleotide triphosphate hydrolases"/>
    <property type="match status" value="1"/>
</dbReference>
<evidence type="ECO:0000313" key="12">
    <source>
        <dbReference type="Proteomes" id="UP000245765"/>
    </source>
</evidence>
<keyword evidence="5 11" id="KW-0067">ATP-binding</keyword>
<feature type="transmembrane region" description="Helical" evidence="8">
    <location>
        <begin position="193"/>
        <end position="213"/>
    </location>
</feature>
<dbReference type="InterPro" id="IPR050835">
    <property type="entry name" value="ABC_transporter_sub-D"/>
</dbReference>
<dbReference type="SUPFAM" id="SSF52540">
    <property type="entry name" value="P-loop containing nucleoside triphosphate hydrolases"/>
    <property type="match status" value="1"/>
</dbReference>
<evidence type="ECO:0000256" key="3">
    <source>
        <dbReference type="ARBA" id="ARBA00022692"/>
    </source>
</evidence>
<dbReference type="PROSITE" id="PS50929">
    <property type="entry name" value="ABC_TM1F"/>
    <property type="match status" value="1"/>
</dbReference>
<accession>A0A317FHJ7</accession>
<evidence type="ECO:0000256" key="4">
    <source>
        <dbReference type="ARBA" id="ARBA00022741"/>
    </source>
</evidence>
<evidence type="ECO:0000256" key="8">
    <source>
        <dbReference type="SAM" id="Phobius"/>
    </source>
</evidence>
<keyword evidence="3 8" id="KW-0812">Transmembrane</keyword>
<feature type="domain" description="ABC transmembrane type-1" evidence="10">
    <location>
        <begin position="32"/>
        <end position="337"/>
    </location>
</feature>
<dbReference type="SMART" id="SM00382">
    <property type="entry name" value="AAA"/>
    <property type="match status" value="1"/>
</dbReference>
<dbReference type="PANTHER" id="PTHR11384:SF59">
    <property type="entry name" value="LYSOSOMAL COBALAMIN TRANSPORTER ABCD4"/>
    <property type="match status" value="1"/>
</dbReference>